<dbReference type="Proteomes" id="UP001501456">
    <property type="component" value="Unassembled WGS sequence"/>
</dbReference>
<evidence type="ECO:0000313" key="5">
    <source>
        <dbReference type="Proteomes" id="UP001501456"/>
    </source>
</evidence>
<dbReference type="RefSeq" id="WP_344730838.1">
    <property type="nucleotide sequence ID" value="NZ_BAABBI010000005.1"/>
</dbReference>
<dbReference type="InterPro" id="IPR026444">
    <property type="entry name" value="Secre_tail"/>
</dbReference>
<organism evidence="4 5">
    <name type="scientific">Corallibacter vietnamensis</name>
    <dbReference type="NCBI Taxonomy" id="904130"/>
    <lineage>
        <taxon>Bacteria</taxon>
        <taxon>Pseudomonadati</taxon>
        <taxon>Bacteroidota</taxon>
        <taxon>Flavobacteriia</taxon>
        <taxon>Flavobacteriales</taxon>
        <taxon>Flavobacteriaceae</taxon>
        <taxon>Corallibacter</taxon>
    </lineage>
</organism>
<feature type="signal peptide" evidence="2">
    <location>
        <begin position="1"/>
        <end position="23"/>
    </location>
</feature>
<dbReference type="NCBIfam" id="TIGR04183">
    <property type="entry name" value="Por_Secre_tail"/>
    <property type="match status" value="1"/>
</dbReference>
<dbReference type="Pfam" id="PF18962">
    <property type="entry name" value="Por_Secre_tail"/>
    <property type="match status" value="1"/>
</dbReference>
<protein>
    <recommendedName>
        <fullName evidence="3">Secretion system C-terminal sorting domain-containing protein</fullName>
    </recommendedName>
</protein>
<feature type="chain" id="PRO_5047279657" description="Secretion system C-terminal sorting domain-containing protein" evidence="2">
    <location>
        <begin position="24"/>
        <end position="303"/>
    </location>
</feature>
<feature type="domain" description="Secretion system C-terminal sorting" evidence="3">
    <location>
        <begin position="237"/>
        <end position="297"/>
    </location>
</feature>
<sequence length="303" mass="33444">MKQFYTFLNLAALMLFIPSISNAQTTLYFNDFEGTDFDTYQLYNASGSSVNFMTASADYITRAIPSSLSLGNTTSGFSGNVIALEDYDGAGYLPEDHYIQTNAIDITGAIGLAFEFRLAAPRGNDGNRYETNDILQVQISIDGGAYQTIISCGGGLDTRFYYDSALDGINIDGNDIIVDQNSQIISTSIPNTGNTMFVRVLFNSLGSQEEMLFDDIKVSALNVLGLNDLHYDTKIKVFPNPSKEFIQISNLNSKEPYTIFGILGNQIKKGIIANNEQIDISNFTNGMYFLKFKNGNTIKFIKE</sequence>
<comment type="caution">
    <text evidence="4">The sequence shown here is derived from an EMBL/GenBank/DDBJ whole genome shotgun (WGS) entry which is preliminary data.</text>
</comment>
<keyword evidence="1 2" id="KW-0732">Signal</keyword>
<evidence type="ECO:0000256" key="2">
    <source>
        <dbReference type="SAM" id="SignalP"/>
    </source>
</evidence>
<reference evidence="5" key="1">
    <citation type="journal article" date="2019" name="Int. J. Syst. Evol. Microbiol.">
        <title>The Global Catalogue of Microorganisms (GCM) 10K type strain sequencing project: providing services to taxonomists for standard genome sequencing and annotation.</title>
        <authorList>
            <consortium name="The Broad Institute Genomics Platform"/>
            <consortium name="The Broad Institute Genome Sequencing Center for Infectious Disease"/>
            <person name="Wu L."/>
            <person name="Ma J."/>
        </authorList>
    </citation>
    <scope>NUCLEOTIDE SEQUENCE [LARGE SCALE GENOMIC DNA]</scope>
    <source>
        <strain evidence="5">JCM 17525</strain>
    </source>
</reference>
<gene>
    <name evidence="4" type="ORF">GCM10022271_23880</name>
</gene>
<evidence type="ECO:0000313" key="4">
    <source>
        <dbReference type="EMBL" id="GAA3790729.1"/>
    </source>
</evidence>
<proteinExistence type="predicted"/>
<keyword evidence="5" id="KW-1185">Reference proteome</keyword>
<dbReference type="EMBL" id="BAABBI010000005">
    <property type="protein sequence ID" value="GAA3790729.1"/>
    <property type="molecule type" value="Genomic_DNA"/>
</dbReference>
<accession>A0ABP7HJY2</accession>
<name>A0ABP7HJY2_9FLAO</name>
<evidence type="ECO:0000256" key="1">
    <source>
        <dbReference type="ARBA" id="ARBA00022729"/>
    </source>
</evidence>
<evidence type="ECO:0000259" key="3">
    <source>
        <dbReference type="Pfam" id="PF18962"/>
    </source>
</evidence>